<sequence length="1718" mass="187578">MRKRYKAVSLLLTLLLGVQLGLPSAAVFAAQESDVYFRDYNDGNIDGWAAAKGTTTFSADQGAVKAVTQGVVILADQDSPQVANAEYEVKLKFSQPATRFGLVYRFVDSNNYNVIQYDAGSWGWDAMKGGTESYGNITAPSFTFAADQQYTLKLRYEKGSVALSIDGNNVLTTSLPSLSTSAGKIGLRSWFNNKTLWIDDVKVTPIVSTDPVPRPITITETLSSDTMKVEIDKEFPRVKQYTWLDSGAEMYGQLNGFNEIKINEKSYFIVASDFSKKAADATHGESAAYTLQIPEIKVNLKVEMEVQDNILQFKVASIEENGTEKVKTIEFPDHDLASVIGTQPTAQETAVRITGGWNVVQDEFNDLKTGVADVSGGRAYAFVNSDVLAASVITNVVNGFDKVRIKVGDDTALHTKKAALSGGSWVYRGSTVLDPEPLPWAKVVLTPDANGDKVVDWQDGAIVYRQNMDAPTGSEMIRDNISYISMNIGSTTTSPFLRAFDNAKKISNLTDGFGQLILFKGYQAEGHDDSHPDYGGHIGIRQGGEKDFNYILSEGKKYNIRGGVHINATEYALDAFGTKMENMNQPLSKGWGWLDQTFYVNKTKDVESGELKRRLDMLKSDTGDNLSFVYVDVYDGADYNAKKLADYINGNGWMLGTEFAGPLFEQASWVHWGTDPGYPNQGDDSKVTRFLRNQSLDGFLTTPLLKGNKQVGVGYWQNSAPFYSYQSTIAAFFNHNLPTKYMQHFPIIKMTDNRIDFEKKVVVERKQDGKIHLSKDGREIAIMTDSSNISDSTVFIPWSPETEEKIYHWNPAGGQTTWSLPESWSNVTTAQLYKLTDLGREHVGSVEVTGGKVTLTAQPGIGYALYKTTAAEEPEMVWGEGSSVKDPGFDSQTFGSWKKSTTAASDDHIKFVKNSNADDQLQVKGPGDAVIQQEITGLTPGKTYSASVWVKVDGKRTVEIGVKQGADKVVNTLDNTEHGFLAQQHKYVSTNFQRIKVTFDSVSETANLYLNVEDGSSTVTFDDVRVWENPTKTDAGNSVLFEDFENVDEGWGPFVYSKIGPVRTHLVEKGDNQIMNYVLDGNWSLKTNEDATGEWLRTLPHTLRMKEDNRYHLTMDYNSDEMDMYTVAIRVKENGVVRDLVSENLKEGRDTLDLSFTTEGAKDAYLAIIKNKLNSQKELTGTLVVDNIRVDDEGAIVPEEGVLVSTITLTPNKMDLNKGQSSTVSAQVKPANAQDRTLLWTSDHPEIVSVNQAGKVTALQAGTAIITATAKDGSKKSATSTINVYMPNTQIPQSQMTATASSFQPGGEASLALDGDMSTIWHTKWTPAHLPESITLDLGGKYNINQFNYSPRVTGTNGTITSYNLYTSIDGTNFTKIADGSWPLDQTTKIVRFTAVEATHLRLEAIEGVGTFASAAELNVFKTEDEAEAVKVTGVAMDKEQLEIKVGSTGELNAVIEPLNASNKKVLWSSSDEAVATVEQQEGHALVKGLKVGETVITATTMDGGFSATSRVIVTETDGELKSSSTLTAPSQVQPGEEFNVQYGLRNLSDKIFAQDIALEYAADVMEFVEARSLISGVSVIDSINSTPGKLRFIVASEGATNGISNSADVLELTFKAKEVNQTVNGAIAVKSAIISDDQGKEISAANSSVNIEIGKKGTQGDINGDGKITIGDLAMVAAQYGKTSASPDWEKAKKADMNGDGKVGLEDLVIVARKIVE</sequence>
<dbReference type="InterPro" id="IPR008965">
    <property type="entry name" value="CBM2/CBM3_carb-bd_dom_sf"/>
</dbReference>
<dbReference type="GO" id="GO:0030246">
    <property type="term" value="F:carbohydrate binding"/>
    <property type="evidence" value="ECO:0007669"/>
    <property type="project" value="InterPro"/>
</dbReference>
<dbReference type="InterPro" id="IPR014718">
    <property type="entry name" value="GH-type_carb-bd"/>
</dbReference>
<comment type="caution">
    <text evidence="4">The sequence shown here is derived from an EMBL/GenBank/DDBJ whole genome shotgun (WGS) entry which is preliminary data.</text>
</comment>
<dbReference type="OrthoDB" id="1095434at2"/>
<dbReference type="Proteomes" id="UP000187425">
    <property type="component" value="Unassembled WGS sequence"/>
</dbReference>
<dbReference type="Pfam" id="PF00963">
    <property type="entry name" value="Cohesin"/>
    <property type="match status" value="1"/>
</dbReference>
<feature type="chain" id="PRO_5039473168" description="Endo-alpha-N-acetylgalactosaminidase" evidence="1">
    <location>
        <begin position="30"/>
        <end position="1718"/>
    </location>
</feature>
<dbReference type="Gene3D" id="1.10.1330.10">
    <property type="entry name" value="Dockerin domain"/>
    <property type="match status" value="1"/>
</dbReference>
<dbReference type="InterPro" id="IPR049314">
    <property type="entry name" value="GH101_dom-5"/>
</dbReference>
<dbReference type="InterPro" id="IPR036439">
    <property type="entry name" value="Dockerin_dom_sf"/>
</dbReference>
<dbReference type="InterPro" id="IPR018247">
    <property type="entry name" value="EF_Hand_1_Ca_BS"/>
</dbReference>
<dbReference type="SUPFAM" id="SSF49384">
    <property type="entry name" value="Carbohydrate-binding domain"/>
    <property type="match status" value="1"/>
</dbReference>
<dbReference type="Gene3D" id="3.20.20.80">
    <property type="entry name" value="Glycosidases"/>
    <property type="match status" value="1"/>
</dbReference>
<dbReference type="InterPro" id="IPR040502">
    <property type="entry name" value="GH101_dom-6"/>
</dbReference>
<dbReference type="SUPFAM" id="SSF49373">
    <property type="entry name" value="Invasin/intimin cell-adhesion fragments"/>
    <property type="match status" value="2"/>
</dbReference>
<dbReference type="InterPro" id="IPR000421">
    <property type="entry name" value="FA58C"/>
</dbReference>
<evidence type="ECO:0000313" key="5">
    <source>
        <dbReference type="Proteomes" id="UP000187425"/>
    </source>
</evidence>
<accession>A0A1R0ZQ80</accession>
<proteinExistence type="predicted"/>
<dbReference type="Pfam" id="PF17974">
    <property type="entry name" value="GalBD_like"/>
    <property type="match status" value="1"/>
</dbReference>
<dbReference type="CDD" id="cd08547">
    <property type="entry name" value="Type_II_cohesin"/>
    <property type="match status" value="1"/>
</dbReference>
<dbReference type="Gene3D" id="2.70.98.10">
    <property type="match status" value="1"/>
</dbReference>
<dbReference type="Pfam" id="PF12905">
    <property type="entry name" value="Glyco_hydro_101"/>
    <property type="match status" value="1"/>
</dbReference>
<gene>
    <name evidence="4" type="ORF">BSK65_03780</name>
</gene>
<dbReference type="InterPro" id="IPR002105">
    <property type="entry name" value="Dockerin_1_rpt"/>
</dbReference>
<dbReference type="InterPro" id="IPR008964">
    <property type="entry name" value="Invasin/intimin_cell_adhesion"/>
</dbReference>
<dbReference type="Pfam" id="PF17451">
    <property type="entry name" value="Glyco_hyd_101C"/>
    <property type="match status" value="1"/>
</dbReference>
<dbReference type="Gene3D" id="2.60.120.260">
    <property type="entry name" value="Galactose-binding domain-like"/>
    <property type="match status" value="3"/>
</dbReference>
<dbReference type="PROSITE" id="PS00018">
    <property type="entry name" value="EF_HAND_1"/>
    <property type="match status" value="2"/>
</dbReference>
<dbReference type="Pfam" id="PF00754">
    <property type="entry name" value="F5_F8_type_C"/>
    <property type="match status" value="1"/>
</dbReference>
<dbReference type="CDD" id="cd14256">
    <property type="entry name" value="Dockerin_I"/>
    <property type="match status" value="1"/>
</dbReference>
<dbReference type="Pfam" id="PF21466">
    <property type="entry name" value="GH101_dom-5"/>
    <property type="match status" value="1"/>
</dbReference>
<dbReference type="PROSITE" id="PS50022">
    <property type="entry name" value="FA58C_3"/>
    <property type="match status" value="1"/>
</dbReference>
<dbReference type="Gene3D" id="2.60.40.680">
    <property type="match status" value="1"/>
</dbReference>
<dbReference type="Pfam" id="PF18080">
    <property type="entry name" value="Gal_mutarotas_3"/>
    <property type="match status" value="1"/>
</dbReference>
<dbReference type="CDD" id="cd14244">
    <property type="entry name" value="GH_101_like"/>
    <property type="match status" value="1"/>
</dbReference>
<evidence type="ECO:0000259" key="2">
    <source>
        <dbReference type="PROSITE" id="PS50022"/>
    </source>
</evidence>
<protein>
    <recommendedName>
        <fullName evidence="6">Endo-alpha-N-acetylgalactosaminidase</fullName>
    </recommendedName>
</protein>
<evidence type="ECO:0000256" key="1">
    <source>
        <dbReference type="SAM" id="SignalP"/>
    </source>
</evidence>
<dbReference type="SMART" id="SM00635">
    <property type="entry name" value="BID_2"/>
    <property type="match status" value="2"/>
</dbReference>
<dbReference type="GO" id="GO:0033926">
    <property type="term" value="F:endo-alpha-N-acetylgalactosaminidase activity"/>
    <property type="evidence" value="ECO:0007669"/>
    <property type="project" value="InterPro"/>
</dbReference>
<evidence type="ECO:0000313" key="4">
    <source>
        <dbReference type="EMBL" id="OME74795.1"/>
    </source>
</evidence>
<dbReference type="Pfam" id="PF02368">
    <property type="entry name" value="Big_2"/>
    <property type="match status" value="2"/>
</dbReference>
<dbReference type="InterPro" id="IPR016134">
    <property type="entry name" value="Dockerin_dom"/>
</dbReference>
<feature type="domain" description="Dockerin" evidence="3">
    <location>
        <begin position="1656"/>
        <end position="1718"/>
    </location>
</feature>
<dbReference type="InterPro" id="IPR002102">
    <property type="entry name" value="Cohesin_dom"/>
</dbReference>
<dbReference type="RefSeq" id="WP_076283296.1">
    <property type="nucleotide sequence ID" value="NZ_MPTW01000001.1"/>
</dbReference>
<dbReference type="InterPro" id="IPR008979">
    <property type="entry name" value="Galactose-bd-like_sf"/>
</dbReference>
<dbReference type="GO" id="GO:0000272">
    <property type="term" value="P:polysaccharide catabolic process"/>
    <property type="evidence" value="ECO:0007669"/>
    <property type="project" value="InterPro"/>
</dbReference>
<dbReference type="SUPFAM" id="SSF49785">
    <property type="entry name" value="Galactose-binding domain-like"/>
    <property type="match status" value="2"/>
</dbReference>
<dbReference type="Gene3D" id="2.60.40.1080">
    <property type="match status" value="2"/>
</dbReference>
<dbReference type="InterPro" id="IPR025706">
    <property type="entry name" value="Endoa_GalNAc"/>
</dbReference>
<feature type="signal peptide" evidence="1">
    <location>
        <begin position="1"/>
        <end position="29"/>
    </location>
</feature>
<dbReference type="Pfam" id="PF00404">
    <property type="entry name" value="Dockerin_1"/>
    <property type="match status" value="1"/>
</dbReference>
<dbReference type="Gene3D" id="2.60.120.870">
    <property type="match status" value="1"/>
</dbReference>
<dbReference type="InterPro" id="IPR003343">
    <property type="entry name" value="Big_2"/>
</dbReference>
<dbReference type="InterPro" id="IPR035364">
    <property type="entry name" value="Beta_sandwich_GH101"/>
</dbReference>
<feature type="domain" description="F5/8 type C" evidence="2">
    <location>
        <begin position="1279"/>
        <end position="1423"/>
    </location>
</feature>
<dbReference type="PROSITE" id="PS51766">
    <property type="entry name" value="DOCKERIN"/>
    <property type="match status" value="1"/>
</dbReference>
<evidence type="ECO:0008006" key="6">
    <source>
        <dbReference type="Google" id="ProtNLM"/>
    </source>
</evidence>
<dbReference type="EMBL" id="MPTW01000001">
    <property type="protein sequence ID" value="OME74795.1"/>
    <property type="molecule type" value="Genomic_DNA"/>
</dbReference>
<dbReference type="InterPro" id="IPR040633">
    <property type="entry name" value="Gal_mutarotas_3"/>
</dbReference>
<dbReference type="SUPFAM" id="SSF63446">
    <property type="entry name" value="Type I dockerin domain"/>
    <property type="match status" value="1"/>
</dbReference>
<organism evidence="4 5">
    <name type="scientific">Paenibacillus odorifer</name>
    <dbReference type="NCBI Taxonomy" id="189426"/>
    <lineage>
        <taxon>Bacteria</taxon>
        <taxon>Bacillati</taxon>
        <taxon>Bacillota</taxon>
        <taxon>Bacilli</taxon>
        <taxon>Bacillales</taxon>
        <taxon>Paenibacillaceae</taxon>
        <taxon>Paenibacillus</taxon>
    </lineage>
</organism>
<name>A0A1R0ZQ80_9BACL</name>
<reference evidence="4 5" key="1">
    <citation type="submission" date="2016-11" db="EMBL/GenBank/DDBJ databases">
        <title>Paenibacillus species isolates.</title>
        <authorList>
            <person name="Beno S.M."/>
        </authorList>
    </citation>
    <scope>NUCLEOTIDE SEQUENCE [LARGE SCALE GENOMIC DNA]</scope>
    <source>
        <strain evidence="4 5">FSL H7-0443</strain>
    </source>
</reference>
<keyword evidence="1" id="KW-0732">Signal</keyword>
<evidence type="ECO:0000259" key="3">
    <source>
        <dbReference type="PROSITE" id="PS51766"/>
    </source>
</evidence>